<feature type="compositionally biased region" description="Pro residues" evidence="1">
    <location>
        <begin position="299"/>
        <end position="308"/>
    </location>
</feature>
<name>A0AAN7TIU3_9PEZI</name>
<sequence length="406" mass="45123">MAQTNVSSCVLSIIASFSSGLDVFKTLRGKRKRGKRSKTLAQLDQEEVRLVRSLRRGPEEIEREYLVRSQGVGDRFAVGDAAAQSSLAEILLRMNVGLVGIIASFLKGDKWDVQIDLRSLTSLSERSRVETCHTLRRLFDRLARLRVSSARARLNGRVRPEQERNAEKPRHRHEAQSAHTKVPGPILARVVIANSSKPSQIAMVKPGERRSRSSKSKSRSNSASESVASLPDTPPPPYTCPPEQTRSQARPVTRRAQTAPERALNNRSKKVTTDLKGNYPSRELEPDHGQPYRQSERPPTGPQQPLQPQPTFSSLATPTLPRRRKPTPTFYSLASHTTTLGEIPLDKWPEPFDFDAMSLMNREAEVYGWPGNHQVAAVAGLGPGPGQKKRRGLMRLFGRKESASAV</sequence>
<dbReference type="Proteomes" id="UP001310890">
    <property type="component" value="Unassembled WGS sequence"/>
</dbReference>
<proteinExistence type="predicted"/>
<feature type="compositionally biased region" description="Basic and acidic residues" evidence="1">
    <location>
        <begin position="282"/>
        <end position="296"/>
    </location>
</feature>
<feature type="region of interest" description="Disordered" evidence="1">
    <location>
        <begin position="153"/>
        <end position="329"/>
    </location>
</feature>
<evidence type="ECO:0000313" key="3">
    <source>
        <dbReference type="Proteomes" id="UP001310890"/>
    </source>
</evidence>
<comment type="caution">
    <text evidence="2">The sequence shown here is derived from an EMBL/GenBank/DDBJ whole genome shotgun (WGS) entry which is preliminary data.</text>
</comment>
<protein>
    <submittedName>
        <fullName evidence="2">Uncharacterized protein</fullName>
    </submittedName>
</protein>
<gene>
    <name evidence="2" type="ORF">LTR62_003413</name>
</gene>
<evidence type="ECO:0000256" key="1">
    <source>
        <dbReference type="SAM" id="MobiDB-lite"/>
    </source>
</evidence>
<accession>A0AAN7TIU3</accession>
<dbReference type="AlphaFoldDB" id="A0AAN7TIU3"/>
<feature type="compositionally biased region" description="Low complexity" evidence="1">
    <location>
        <begin position="219"/>
        <end position="231"/>
    </location>
</feature>
<evidence type="ECO:0000313" key="2">
    <source>
        <dbReference type="EMBL" id="KAK5113544.1"/>
    </source>
</evidence>
<reference evidence="2" key="1">
    <citation type="submission" date="2023-08" db="EMBL/GenBank/DDBJ databases">
        <title>Black Yeasts Isolated from many extreme environments.</title>
        <authorList>
            <person name="Coleine C."/>
            <person name="Stajich J.E."/>
            <person name="Selbmann L."/>
        </authorList>
    </citation>
    <scope>NUCLEOTIDE SEQUENCE</scope>
    <source>
        <strain evidence="2">CCFEE 5401</strain>
    </source>
</reference>
<feature type="compositionally biased region" description="Basic and acidic residues" evidence="1">
    <location>
        <begin position="158"/>
        <end position="168"/>
    </location>
</feature>
<dbReference type="EMBL" id="JAVRRL010000023">
    <property type="protein sequence ID" value="KAK5113544.1"/>
    <property type="molecule type" value="Genomic_DNA"/>
</dbReference>
<organism evidence="2 3">
    <name type="scientific">Meristemomyces frigidus</name>
    <dbReference type="NCBI Taxonomy" id="1508187"/>
    <lineage>
        <taxon>Eukaryota</taxon>
        <taxon>Fungi</taxon>
        <taxon>Dikarya</taxon>
        <taxon>Ascomycota</taxon>
        <taxon>Pezizomycotina</taxon>
        <taxon>Dothideomycetes</taxon>
        <taxon>Dothideomycetidae</taxon>
        <taxon>Mycosphaerellales</taxon>
        <taxon>Teratosphaeriaceae</taxon>
        <taxon>Meristemomyces</taxon>
    </lineage>
</organism>